<dbReference type="SUPFAM" id="SSF48726">
    <property type="entry name" value="Immunoglobulin"/>
    <property type="match status" value="1"/>
</dbReference>
<dbReference type="SMART" id="SM00408">
    <property type="entry name" value="IGc2"/>
    <property type="match status" value="1"/>
</dbReference>
<dbReference type="Proteomes" id="UP000478052">
    <property type="component" value="Unassembled WGS sequence"/>
</dbReference>
<dbReference type="FunFam" id="2.60.40.10:FF:000032">
    <property type="entry name" value="palladin isoform X1"/>
    <property type="match status" value="1"/>
</dbReference>
<evidence type="ECO:0000259" key="3">
    <source>
        <dbReference type="PROSITE" id="PS50835"/>
    </source>
</evidence>
<dbReference type="PANTHER" id="PTHR47633">
    <property type="entry name" value="IMMUNOGLOBULIN"/>
    <property type="match status" value="1"/>
</dbReference>
<proteinExistence type="predicted"/>
<dbReference type="PROSITE" id="PS50835">
    <property type="entry name" value="IG_LIKE"/>
    <property type="match status" value="1"/>
</dbReference>
<evidence type="ECO:0000313" key="5">
    <source>
        <dbReference type="Proteomes" id="UP000478052"/>
    </source>
</evidence>
<accession>A0A6G0ZCB2</accession>
<dbReference type="Gene3D" id="2.60.40.10">
    <property type="entry name" value="Immunoglobulins"/>
    <property type="match status" value="1"/>
</dbReference>
<keyword evidence="5" id="KW-1185">Reference proteome</keyword>
<dbReference type="OrthoDB" id="10062932at2759"/>
<evidence type="ECO:0000313" key="4">
    <source>
        <dbReference type="EMBL" id="KAF0768280.1"/>
    </source>
</evidence>
<sequence length="227" mass="25950">MLAIRNVSTWLARLKGKLRLSFYHLTYIAVVTLRYNHLTTFQIPVTLNFKVRGVPEPWVSWFKDGEPLLSSERHAVRRTNAGKCTLTIADVSDGDEGRYSCEAVNDQGRVCTLTVVQVIANRRIVEAERRLQGIFSIVRCPVEQYDRKTVYRVDIIVLITIRKFFILQTYHTANREISTLYLLVMLNGTANEIVFNGVTWNSKVYSGDESRSESATMNSTLHDKSIT</sequence>
<keyword evidence="2" id="KW-0393">Immunoglobulin domain</keyword>
<reference evidence="4 5" key="1">
    <citation type="submission" date="2019-08" db="EMBL/GenBank/DDBJ databases">
        <title>Whole genome of Aphis craccivora.</title>
        <authorList>
            <person name="Voronova N.V."/>
            <person name="Shulinski R.S."/>
            <person name="Bandarenka Y.V."/>
            <person name="Zhorov D.G."/>
            <person name="Warner D."/>
        </authorList>
    </citation>
    <scope>NUCLEOTIDE SEQUENCE [LARGE SCALE GENOMIC DNA]</scope>
    <source>
        <strain evidence="4">180601</strain>
        <tissue evidence="4">Whole Body</tissue>
    </source>
</reference>
<evidence type="ECO:0000256" key="2">
    <source>
        <dbReference type="ARBA" id="ARBA00023319"/>
    </source>
</evidence>
<feature type="domain" description="Ig-like" evidence="3">
    <location>
        <begin position="45"/>
        <end position="114"/>
    </location>
</feature>
<dbReference type="InterPro" id="IPR013783">
    <property type="entry name" value="Ig-like_fold"/>
</dbReference>
<dbReference type="Pfam" id="PF07679">
    <property type="entry name" value="I-set"/>
    <property type="match status" value="1"/>
</dbReference>
<name>A0A6G0ZCB2_APHCR</name>
<dbReference type="InterPro" id="IPR036179">
    <property type="entry name" value="Ig-like_dom_sf"/>
</dbReference>
<keyword evidence="1" id="KW-1015">Disulfide bond</keyword>
<dbReference type="InterPro" id="IPR013098">
    <property type="entry name" value="Ig_I-set"/>
</dbReference>
<gene>
    <name evidence="4" type="ORF">FWK35_00005957</name>
</gene>
<dbReference type="EMBL" id="VUJU01000803">
    <property type="protein sequence ID" value="KAF0768280.1"/>
    <property type="molecule type" value="Genomic_DNA"/>
</dbReference>
<dbReference type="AlphaFoldDB" id="A0A6G0ZCB2"/>
<evidence type="ECO:0000256" key="1">
    <source>
        <dbReference type="ARBA" id="ARBA00023157"/>
    </source>
</evidence>
<dbReference type="InterPro" id="IPR007110">
    <property type="entry name" value="Ig-like_dom"/>
</dbReference>
<dbReference type="InterPro" id="IPR003598">
    <property type="entry name" value="Ig_sub2"/>
</dbReference>
<comment type="caution">
    <text evidence="4">The sequence shown here is derived from an EMBL/GenBank/DDBJ whole genome shotgun (WGS) entry which is preliminary data.</text>
</comment>
<protein>
    <recommendedName>
        <fullName evidence="3">Ig-like domain-containing protein</fullName>
    </recommendedName>
</protein>
<organism evidence="4 5">
    <name type="scientific">Aphis craccivora</name>
    <name type="common">Cowpea aphid</name>
    <dbReference type="NCBI Taxonomy" id="307492"/>
    <lineage>
        <taxon>Eukaryota</taxon>
        <taxon>Metazoa</taxon>
        <taxon>Ecdysozoa</taxon>
        <taxon>Arthropoda</taxon>
        <taxon>Hexapoda</taxon>
        <taxon>Insecta</taxon>
        <taxon>Pterygota</taxon>
        <taxon>Neoptera</taxon>
        <taxon>Paraneoptera</taxon>
        <taxon>Hemiptera</taxon>
        <taxon>Sternorrhyncha</taxon>
        <taxon>Aphidomorpha</taxon>
        <taxon>Aphidoidea</taxon>
        <taxon>Aphididae</taxon>
        <taxon>Aphidini</taxon>
        <taxon>Aphis</taxon>
        <taxon>Aphis</taxon>
    </lineage>
</organism>